<dbReference type="EMBL" id="JACHIN010000001">
    <property type="protein sequence ID" value="MBB5075813.1"/>
    <property type="molecule type" value="Genomic_DNA"/>
</dbReference>
<feature type="compositionally biased region" description="Polar residues" evidence="2">
    <location>
        <begin position="78"/>
        <end position="95"/>
    </location>
</feature>
<feature type="signal peptide" evidence="3">
    <location>
        <begin position="1"/>
        <end position="31"/>
    </location>
</feature>
<dbReference type="RefSeq" id="WP_184958962.1">
    <property type="nucleotide sequence ID" value="NZ_JACHIN010000001.1"/>
</dbReference>
<organism evidence="4 5">
    <name type="scientific">Nonomuraea endophytica</name>
    <dbReference type="NCBI Taxonomy" id="714136"/>
    <lineage>
        <taxon>Bacteria</taxon>
        <taxon>Bacillati</taxon>
        <taxon>Actinomycetota</taxon>
        <taxon>Actinomycetes</taxon>
        <taxon>Streptosporangiales</taxon>
        <taxon>Streptosporangiaceae</taxon>
        <taxon>Nonomuraea</taxon>
    </lineage>
</organism>
<keyword evidence="1 3" id="KW-0732">Signal</keyword>
<dbReference type="InterPro" id="IPR009003">
    <property type="entry name" value="Peptidase_S1_PA"/>
</dbReference>
<proteinExistence type="predicted"/>
<name>A0A7W7ZZN1_9ACTN</name>
<protein>
    <submittedName>
        <fullName evidence="4">V8-like Glu-specific endopeptidase</fullName>
    </submittedName>
</protein>
<evidence type="ECO:0000256" key="1">
    <source>
        <dbReference type="ARBA" id="ARBA00022729"/>
    </source>
</evidence>
<evidence type="ECO:0000313" key="5">
    <source>
        <dbReference type="Proteomes" id="UP000568380"/>
    </source>
</evidence>
<dbReference type="AlphaFoldDB" id="A0A7W7ZZN1"/>
<dbReference type="Gene3D" id="2.40.10.10">
    <property type="entry name" value="Trypsin-like serine proteases"/>
    <property type="match status" value="2"/>
</dbReference>
<dbReference type="SUPFAM" id="SSF50494">
    <property type="entry name" value="Trypsin-like serine proteases"/>
    <property type="match status" value="1"/>
</dbReference>
<evidence type="ECO:0000256" key="2">
    <source>
        <dbReference type="SAM" id="MobiDB-lite"/>
    </source>
</evidence>
<evidence type="ECO:0000313" key="4">
    <source>
        <dbReference type="EMBL" id="MBB5075813.1"/>
    </source>
</evidence>
<feature type="region of interest" description="Disordered" evidence="2">
    <location>
        <begin position="61"/>
        <end position="107"/>
    </location>
</feature>
<reference evidence="4 5" key="1">
    <citation type="submission" date="2020-08" db="EMBL/GenBank/DDBJ databases">
        <title>Genomic Encyclopedia of Type Strains, Phase IV (KMG-IV): sequencing the most valuable type-strain genomes for metagenomic binning, comparative biology and taxonomic classification.</title>
        <authorList>
            <person name="Goeker M."/>
        </authorList>
    </citation>
    <scope>NUCLEOTIDE SEQUENCE [LARGE SCALE GENOMIC DNA]</scope>
    <source>
        <strain evidence="4 5">DSM 45385</strain>
    </source>
</reference>
<comment type="caution">
    <text evidence="4">The sequence shown here is derived from an EMBL/GenBank/DDBJ whole genome shotgun (WGS) entry which is preliminary data.</text>
</comment>
<dbReference type="InterPro" id="IPR043504">
    <property type="entry name" value="Peptidase_S1_PA_chymotrypsin"/>
</dbReference>
<sequence>MAHDNFGTARKRFFVILGVLSLAISTVNATAATASRADPDQAAVKQAGQTAAQLTAYWTPARIRGAKETKPTTRGAGNRSTSAPKTSLPSLSSAGTRPARASRPGPRDVRAAIVKAQRWNSHGVMPATTIGKLFYTNDQGADRYCSASVINANNRNTIWTAGHCVHREGGGGAQGWFTNFLFRPDFDAGSSLGAWGWRTASSPRGWTENGDWAYDIGAIALAPNSQGNVQDITGSQGYHFNSGRHDYQVHAFGYPEDAAPEDRPEMDGQRLWYCTGATWKPAGDSRMGFHCDMFHGASGGPVLYDLQFPRGWGYIISANSWHFFANDEWRDPYLGDAAVNVYNTVKDR</sequence>
<evidence type="ECO:0000256" key="3">
    <source>
        <dbReference type="SAM" id="SignalP"/>
    </source>
</evidence>
<gene>
    <name evidence="4" type="ORF">HNR40_001259</name>
</gene>
<keyword evidence="5" id="KW-1185">Reference proteome</keyword>
<dbReference type="InterPro" id="IPR050966">
    <property type="entry name" value="Glutamyl_endopeptidase"/>
</dbReference>
<accession>A0A7W7ZZN1</accession>
<dbReference type="Proteomes" id="UP000568380">
    <property type="component" value="Unassembled WGS sequence"/>
</dbReference>
<feature type="chain" id="PRO_5031489602" evidence="3">
    <location>
        <begin position="32"/>
        <end position="348"/>
    </location>
</feature>
<dbReference type="PANTHER" id="PTHR15462">
    <property type="entry name" value="SERINE PROTEASE"/>
    <property type="match status" value="1"/>
</dbReference>
<dbReference type="PANTHER" id="PTHR15462:SF19">
    <property type="entry name" value="PEPTIDASE S1 DOMAIN-CONTAINING PROTEIN"/>
    <property type="match status" value="1"/>
</dbReference>